<dbReference type="AlphaFoldDB" id="A0AAD5IHB2"/>
<organism evidence="2 3">
    <name type="scientific">Acer negundo</name>
    <name type="common">Box elder</name>
    <dbReference type="NCBI Taxonomy" id="4023"/>
    <lineage>
        <taxon>Eukaryota</taxon>
        <taxon>Viridiplantae</taxon>
        <taxon>Streptophyta</taxon>
        <taxon>Embryophyta</taxon>
        <taxon>Tracheophyta</taxon>
        <taxon>Spermatophyta</taxon>
        <taxon>Magnoliopsida</taxon>
        <taxon>eudicotyledons</taxon>
        <taxon>Gunneridae</taxon>
        <taxon>Pentapetalae</taxon>
        <taxon>rosids</taxon>
        <taxon>malvids</taxon>
        <taxon>Sapindales</taxon>
        <taxon>Sapindaceae</taxon>
        <taxon>Hippocastanoideae</taxon>
        <taxon>Acereae</taxon>
        <taxon>Acer</taxon>
    </lineage>
</organism>
<comment type="caution">
    <text evidence="2">The sequence shown here is derived from an EMBL/GenBank/DDBJ whole genome shotgun (WGS) entry which is preliminary data.</text>
</comment>
<proteinExistence type="predicted"/>
<dbReference type="CDD" id="cd06222">
    <property type="entry name" value="RNase_H_like"/>
    <property type="match status" value="1"/>
</dbReference>
<dbReference type="InterPro" id="IPR036397">
    <property type="entry name" value="RNaseH_sf"/>
</dbReference>
<feature type="domain" description="RNase H type-1" evidence="1">
    <location>
        <begin position="8"/>
        <end position="88"/>
    </location>
</feature>
<keyword evidence="3" id="KW-1185">Reference proteome</keyword>
<dbReference type="InterPro" id="IPR002156">
    <property type="entry name" value="RNaseH_domain"/>
</dbReference>
<dbReference type="GO" id="GO:0003676">
    <property type="term" value="F:nucleic acid binding"/>
    <property type="evidence" value="ECO:0007669"/>
    <property type="project" value="InterPro"/>
</dbReference>
<sequence length="98" mass="10466">MASTFKINYDIAIFEDQQLVGVGILIRDSFGHVCTSSTRRITACFSQAVVEATAVLVGMKVVVDAGLLPTILESDAKGVVDLINSNKESCSVIGYIIK</sequence>
<evidence type="ECO:0000313" key="2">
    <source>
        <dbReference type="EMBL" id="KAI9162366.1"/>
    </source>
</evidence>
<dbReference type="GO" id="GO:0004523">
    <property type="term" value="F:RNA-DNA hybrid ribonuclease activity"/>
    <property type="evidence" value="ECO:0007669"/>
    <property type="project" value="InterPro"/>
</dbReference>
<dbReference type="InterPro" id="IPR052929">
    <property type="entry name" value="RNase_H-like_EbsB-rel"/>
</dbReference>
<dbReference type="PANTHER" id="PTHR47074:SF48">
    <property type="entry name" value="POLYNUCLEOTIDYL TRANSFERASE, RIBONUCLEASE H-LIKE SUPERFAMILY PROTEIN"/>
    <property type="match status" value="1"/>
</dbReference>
<evidence type="ECO:0000259" key="1">
    <source>
        <dbReference type="Pfam" id="PF13456"/>
    </source>
</evidence>
<name>A0AAD5IHB2_ACENE</name>
<accession>A0AAD5IHB2</accession>
<dbReference type="Gene3D" id="3.30.420.10">
    <property type="entry name" value="Ribonuclease H-like superfamily/Ribonuclease H"/>
    <property type="match status" value="1"/>
</dbReference>
<evidence type="ECO:0000313" key="3">
    <source>
        <dbReference type="Proteomes" id="UP001064489"/>
    </source>
</evidence>
<dbReference type="Pfam" id="PF13456">
    <property type="entry name" value="RVT_3"/>
    <property type="match status" value="1"/>
</dbReference>
<protein>
    <recommendedName>
        <fullName evidence="1">RNase H type-1 domain-containing protein</fullName>
    </recommendedName>
</protein>
<dbReference type="InterPro" id="IPR044730">
    <property type="entry name" value="RNase_H-like_dom_plant"/>
</dbReference>
<dbReference type="EMBL" id="JAJSOW010000106">
    <property type="protein sequence ID" value="KAI9162366.1"/>
    <property type="molecule type" value="Genomic_DNA"/>
</dbReference>
<reference evidence="2" key="1">
    <citation type="journal article" date="2022" name="Plant J.">
        <title>Strategies of tolerance reflected in two North American maple genomes.</title>
        <authorList>
            <person name="McEvoy S.L."/>
            <person name="Sezen U.U."/>
            <person name="Trouern-Trend A."/>
            <person name="McMahon S.M."/>
            <person name="Schaberg P.G."/>
            <person name="Yang J."/>
            <person name="Wegrzyn J.L."/>
            <person name="Swenson N.G."/>
        </authorList>
    </citation>
    <scope>NUCLEOTIDE SEQUENCE</scope>
    <source>
        <strain evidence="2">91603</strain>
    </source>
</reference>
<dbReference type="Proteomes" id="UP001064489">
    <property type="component" value="Chromosome 2"/>
</dbReference>
<gene>
    <name evidence="2" type="ORF">LWI28_026595</name>
</gene>
<dbReference type="PANTHER" id="PTHR47074">
    <property type="entry name" value="BNAC02G40300D PROTEIN"/>
    <property type="match status" value="1"/>
</dbReference>
<reference evidence="2" key="2">
    <citation type="submission" date="2023-02" db="EMBL/GenBank/DDBJ databases">
        <authorList>
            <person name="Swenson N.G."/>
            <person name="Wegrzyn J.L."/>
            <person name="Mcevoy S.L."/>
        </authorList>
    </citation>
    <scope>NUCLEOTIDE SEQUENCE</scope>
    <source>
        <strain evidence="2">91603</strain>
        <tissue evidence="2">Leaf</tissue>
    </source>
</reference>